<dbReference type="InterPro" id="IPR006538">
    <property type="entry name" value="CobT"/>
</dbReference>
<sequence>MNVKKSSIHSNNQALEDIKTSIAACLRAMSAKINLTVIYGVQPALISSSSAYLPLPTKQLNSDALAHLRGEADSIALRLKHHNKEIHARYVPKRQIERKIFEAMEQARSDAIGALRMVGVAHNLSIKLNNNFKSKDGLDRAKKKALSLVDVMYLMAWESITGELPPKCVQELIDIWRPWVYNKVGNNLKKLILNIENQNVFAQLVCQIITDLDLEPDICKEKTIDEYPTTTSSEYCNRSSKSYDITNIQAQTADSNIIKYIEITSHPTGYDEIKKEENIKLLPAASYSASYSKLNKAHIAKHKKHYSIYTTAYDQVVQAKNLSTTEELTNLRVRLDQQVNHLQRFIGKLANRLQRYLMAQQSCSWEVDLDNGILDTSRLSRVIASPLYPQSYKNEKKTSFRDTVIILLIDNSGSMRGRPITISAITADILTRTLERCYVKVEILGFTTIDWNGGSARKRWIASGSPQQPGRLNDLRHIIYKSANLPWRLSRKSLGLMLREDILKENIDGEALIWAYNRIISRPEERRILIVISDGTPVDDSTSSVNPPNYLEEHLRKIIKYIESSSFVELVAIGIGYDVTQYYRCATTIVDAEQLGDAIMKHLILLFNQNNKAYRLMDSMRKK</sequence>
<organism evidence="2 3">
    <name type="scientific">Candidatus Endolissoclinum faulkneri L5</name>
    <dbReference type="NCBI Taxonomy" id="1401328"/>
    <lineage>
        <taxon>Bacteria</taxon>
        <taxon>Pseudomonadati</taxon>
        <taxon>Pseudomonadota</taxon>
        <taxon>Alphaproteobacteria</taxon>
        <taxon>Rhodospirillales</taxon>
        <taxon>Rhodospirillaceae</taxon>
        <taxon>Candidatus Endolissoclinum</taxon>
    </lineage>
</organism>
<evidence type="ECO:0000259" key="1">
    <source>
        <dbReference type="PROSITE" id="PS50234"/>
    </source>
</evidence>
<dbReference type="AlphaFoldDB" id="V9TS48"/>
<dbReference type="CDD" id="cd01454">
    <property type="entry name" value="vWA_norD_type"/>
    <property type="match status" value="1"/>
</dbReference>
<dbReference type="InterPro" id="IPR051928">
    <property type="entry name" value="NorD/CobT"/>
</dbReference>
<dbReference type="HOGENOM" id="CLU_031624_0_0_5"/>
<dbReference type="eggNOG" id="COG4547">
    <property type="taxonomic scope" value="Bacteria"/>
</dbReference>
<dbReference type="SUPFAM" id="SSF53300">
    <property type="entry name" value="vWA-like"/>
    <property type="match status" value="1"/>
</dbReference>
<dbReference type="EMBL" id="CP006745">
    <property type="protein sequence ID" value="AHC73714.1"/>
    <property type="molecule type" value="Genomic_DNA"/>
</dbReference>
<dbReference type="PROSITE" id="PS50234">
    <property type="entry name" value="VWFA"/>
    <property type="match status" value="1"/>
</dbReference>
<dbReference type="SMART" id="SM00327">
    <property type="entry name" value="VWA"/>
    <property type="match status" value="1"/>
</dbReference>
<dbReference type="Proteomes" id="UP000018700">
    <property type="component" value="Chromosome"/>
</dbReference>
<dbReference type="PATRIC" id="fig|1401328.3.peg.488"/>
<reference evidence="2 3" key="1">
    <citation type="journal article" date="2013" name="PLoS ONE">
        <title>Bacterial endosymbiosis in a chordate host: long-term co-evolution and conservation of secondary metabolism.</title>
        <authorList>
            <person name="Kwan J.C."/>
            <person name="Schmidt E.W."/>
        </authorList>
    </citation>
    <scope>NUCLEOTIDE SEQUENCE [LARGE SCALE GENOMIC DNA]</scope>
    <source>
        <strain evidence="3">faulkneri L5</strain>
    </source>
</reference>
<dbReference type="PANTHER" id="PTHR41248:SF1">
    <property type="entry name" value="NORD PROTEIN"/>
    <property type="match status" value="1"/>
</dbReference>
<dbReference type="OrthoDB" id="9764783at2"/>
<accession>V9TS48</accession>
<dbReference type="InterPro" id="IPR025861">
    <property type="entry name" value="CobT_VWA_dom"/>
</dbReference>
<dbReference type="Pfam" id="PF11775">
    <property type="entry name" value="CobT_C"/>
    <property type="match status" value="1"/>
</dbReference>
<dbReference type="Pfam" id="PF06213">
    <property type="entry name" value="CobT"/>
    <property type="match status" value="1"/>
</dbReference>
<evidence type="ECO:0000313" key="3">
    <source>
        <dbReference type="Proteomes" id="UP000018700"/>
    </source>
</evidence>
<dbReference type="InterPro" id="IPR002035">
    <property type="entry name" value="VWF_A"/>
</dbReference>
<name>V9TS48_9PROT</name>
<gene>
    <name evidence="2" type="primary">cobT</name>
    <name evidence="2" type="ORF">P856_497</name>
</gene>
<feature type="domain" description="VWFA" evidence="1">
    <location>
        <begin position="404"/>
        <end position="620"/>
    </location>
</feature>
<proteinExistence type="predicted"/>
<keyword evidence="3" id="KW-1185">Reference proteome</keyword>
<dbReference type="Gene3D" id="3.40.50.410">
    <property type="entry name" value="von Willebrand factor, type A domain"/>
    <property type="match status" value="1"/>
</dbReference>
<protein>
    <submittedName>
        <fullName evidence="2">Cobaltochelatase large subunit</fullName>
    </submittedName>
</protein>
<dbReference type="PIRSF" id="PIRSF031715">
    <property type="entry name" value="Cob_chel_CobT"/>
    <property type="match status" value="1"/>
</dbReference>
<evidence type="ECO:0000313" key="2">
    <source>
        <dbReference type="EMBL" id="AHC73714.1"/>
    </source>
</evidence>
<dbReference type="InterPro" id="IPR036465">
    <property type="entry name" value="vWFA_dom_sf"/>
</dbReference>
<dbReference type="KEGG" id="efk:P856_497"/>
<dbReference type="RefSeq" id="WP_025300594.1">
    <property type="nucleotide sequence ID" value="NZ_CP006745.1"/>
</dbReference>
<dbReference type="STRING" id="1401328.P856_497"/>
<dbReference type="GO" id="GO:0009236">
    <property type="term" value="P:cobalamin biosynthetic process"/>
    <property type="evidence" value="ECO:0007669"/>
    <property type="project" value="InterPro"/>
</dbReference>
<dbReference type="PANTHER" id="PTHR41248">
    <property type="entry name" value="NORD PROTEIN"/>
    <property type="match status" value="1"/>
</dbReference>